<keyword evidence="8" id="KW-1133">Transmembrane helix</keyword>
<keyword evidence="5" id="KW-0573">Peptidoglycan synthesis</keyword>
<dbReference type="Gene3D" id="3.30.2010.10">
    <property type="entry name" value="Metalloproteases ('zincins'), catalytic domain"/>
    <property type="match status" value="1"/>
</dbReference>
<feature type="transmembrane region" description="Helical" evidence="8">
    <location>
        <begin position="48"/>
        <end position="70"/>
    </location>
</feature>
<keyword evidence="8" id="KW-0812">Transmembrane</keyword>
<dbReference type="PANTHER" id="PTHR34978:SF3">
    <property type="entry name" value="SLR0241 PROTEIN"/>
    <property type="match status" value="1"/>
</dbReference>
<name>A0ABT7LDW2_9BURK</name>
<dbReference type="InterPro" id="IPR018044">
    <property type="entry name" value="Peptidase_S11"/>
</dbReference>
<evidence type="ECO:0000313" key="12">
    <source>
        <dbReference type="Proteomes" id="UP001238603"/>
    </source>
</evidence>
<dbReference type="Pfam" id="PF05569">
    <property type="entry name" value="Peptidase_M56"/>
    <property type="match status" value="1"/>
</dbReference>
<proteinExistence type="inferred from homology"/>
<dbReference type="SUPFAM" id="SSF56601">
    <property type="entry name" value="beta-lactamase/transpeptidase-like"/>
    <property type="match status" value="1"/>
</dbReference>
<feature type="transmembrane region" description="Helical" evidence="8">
    <location>
        <begin position="13"/>
        <end position="36"/>
    </location>
</feature>
<protein>
    <submittedName>
        <fullName evidence="11">M56 family metallopeptidase</fullName>
    </submittedName>
</protein>
<evidence type="ECO:0000256" key="7">
    <source>
        <dbReference type="RuleBase" id="RU004016"/>
    </source>
</evidence>
<dbReference type="InterPro" id="IPR001967">
    <property type="entry name" value="Peptidase_S11_N"/>
</dbReference>
<dbReference type="InterPro" id="IPR052173">
    <property type="entry name" value="Beta-lactam_resp_regulator"/>
</dbReference>
<evidence type="ECO:0000256" key="6">
    <source>
        <dbReference type="ARBA" id="ARBA00023316"/>
    </source>
</evidence>
<organism evidence="11 12">
    <name type="scientific">Roseateles subflavus</name>
    <dbReference type="NCBI Taxonomy" id="3053353"/>
    <lineage>
        <taxon>Bacteria</taxon>
        <taxon>Pseudomonadati</taxon>
        <taxon>Pseudomonadota</taxon>
        <taxon>Betaproteobacteria</taxon>
        <taxon>Burkholderiales</taxon>
        <taxon>Sphaerotilaceae</taxon>
        <taxon>Roseateles</taxon>
    </lineage>
</organism>
<dbReference type="InterPro" id="IPR012338">
    <property type="entry name" value="Beta-lactam/transpept-like"/>
</dbReference>
<dbReference type="Proteomes" id="UP001238603">
    <property type="component" value="Unassembled WGS sequence"/>
</dbReference>
<dbReference type="Pfam" id="PF00768">
    <property type="entry name" value="Peptidase_S11"/>
    <property type="match status" value="1"/>
</dbReference>
<dbReference type="CDD" id="cd07341">
    <property type="entry name" value="M56_BlaR1_MecR1_like"/>
    <property type="match status" value="1"/>
</dbReference>
<dbReference type="EMBL" id="JASVDS010000001">
    <property type="protein sequence ID" value="MDL5031037.1"/>
    <property type="molecule type" value="Genomic_DNA"/>
</dbReference>
<comment type="caution">
    <text evidence="11">The sequence shown here is derived from an EMBL/GenBank/DDBJ whole genome shotgun (WGS) entry which is preliminary data.</text>
</comment>
<evidence type="ECO:0000256" key="1">
    <source>
        <dbReference type="ARBA" id="ARBA00007164"/>
    </source>
</evidence>
<keyword evidence="6" id="KW-0961">Cell wall biogenesis/degradation</keyword>
<reference evidence="11 12" key="1">
    <citation type="submission" date="2023-06" db="EMBL/GenBank/DDBJ databases">
        <title>Pelomonas sp. APW6 16S ribosomal RNA gene genome sequencing and assembly.</title>
        <authorList>
            <person name="Woo H."/>
        </authorList>
    </citation>
    <scope>NUCLEOTIDE SEQUENCE [LARGE SCALE GENOMIC DNA]</scope>
    <source>
        <strain evidence="11 12">APW6</strain>
    </source>
</reference>
<evidence type="ECO:0000259" key="10">
    <source>
        <dbReference type="Pfam" id="PF05569"/>
    </source>
</evidence>
<evidence type="ECO:0000313" key="11">
    <source>
        <dbReference type="EMBL" id="MDL5031037.1"/>
    </source>
</evidence>
<dbReference type="PANTHER" id="PTHR34978">
    <property type="entry name" value="POSSIBLE SENSOR-TRANSDUCER PROTEIN BLAR"/>
    <property type="match status" value="1"/>
</dbReference>
<keyword evidence="4" id="KW-0133">Cell shape</keyword>
<gene>
    <name evidence="11" type="ORF">QRD43_03880</name>
</gene>
<feature type="transmembrane region" description="Helical" evidence="8">
    <location>
        <begin position="205"/>
        <end position="227"/>
    </location>
</feature>
<evidence type="ECO:0000256" key="2">
    <source>
        <dbReference type="ARBA" id="ARBA00022729"/>
    </source>
</evidence>
<dbReference type="Gene3D" id="3.40.710.10">
    <property type="entry name" value="DD-peptidase/beta-lactamase superfamily"/>
    <property type="match status" value="1"/>
</dbReference>
<accession>A0ABT7LDW2</accession>
<keyword evidence="3" id="KW-0378">Hydrolase</keyword>
<evidence type="ECO:0000256" key="8">
    <source>
        <dbReference type="SAM" id="Phobius"/>
    </source>
</evidence>
<comment type="similarity">
    <text evidence="1 7">Belongs to the peptidase S11 family.</text>
</comment>
<dbReference type="InterPro" id="IPR008756">
    <property type="entry name" value="Peptidase_M56"/>
</dbReference>
<feature type="domain" description="Peptidase S11 D-alanyl-D-alanine carboxypeptidase A N-terminal" evidence="9">
    <location>
        <begin position="398"/>
        <end position="619"/>
    </location>
</feature>
<dbReference type="RefSeq" id="WP_285981157.1">
    <property type="nucleotide sequence ID" value="NZ_JASVDS010000001.1"/>
</dbReference>
<feature type="domain" description="Peptidase M56" evidence="10">
    <location>
        <begin position="96"/>
        <end position="243"/>
    </location>
</feature>
<evidence type="ECO:0000256" key="5">
    <source>
        <dbReference type="ARBA" id="ARBA00022984"/>
    </source>
</evidence>
<keyword evidence="8" id="KW-0472">Membrane</keyword>
<keyword evidence="12" id="KW-1185">Reference proteome</keyword>
<feature type="transmembrane region" description="Helical" evidence="8">
    <location>
        <begin position="101"/>
        <end position="122"/>
    </location>
</feature>
<keyword evidence="2" id="KW-0732">Signal</keyword>
<evidence type="ECO:0000256" key="4">
    <source>
        <dbReference type="ARBA" id="ARBA00022960"/>
    </source>
</evidence>
<sequence>MLELLDSLPWLPALGWALLNFVWQGALIGLLIAGALRLLAQAPARHRYLVCGLGLLWCLALPLSACWQAWAAAPGELEQALEFSSELLWMQAMTELMPQVVLAWGVGVLLMSLRLAGGLWWVRGLRREACPAPAAWQVRLEQLARRLGLRRPVRLLLSDRVTGPVALGLWRPLVILPCSLLSHLPPPLVEALLAHELAHVRRWDYGINLLQSLAEALLFFHPVVWWLSERMRIEREQVADALAAQALPQPRDLARALQQLNDWQLQAARPDDEAWLQHPLPSMPLVQAAQGSRGGLLLRRVRGLLQPRERLPAWKLALPTLLVALGGLLAQAQAKVNARVEAEPAVVAALPQPAPSAPAAPVSAPASLPLPDATAATAATAVLAAPPASVNTGWRLPVNARHAMVIEEGSGRVLMAKNADETVPIASLTKLVTAMVVLDARQDPQEQLRIEDADVDRLKHSASYLKVGARLPREVALKLALMSSENRAASALARAYPGGLEGFRQAVRRKLQSLGLQHTVIQEPTGLSPENVSTASEMARIAAAASRYQEINAITSSARAKLPVNGQAREFHNTNRLVGRKGWDILLSKTGYTEEAGRCLTMRMKEAGKAVTVVLLDADGSAQRLKDAAAIRRSLGR</sequence>
<dbReference type="PRINTS" id="PR00725">
    <property type="entry name" value="DADACBPTASE1"/>
</dbReference>
<evidence type="ECO:0000256" key="3">
    <source>
        <dbReference type="ARBA" id="ARBA00022801"/>
    </source>
</evidence>
<evidence type="ECO:0000259" key="9">
    <source>
        <dbReference type="Pfam" id="PF00768"/>
    </source>
</evidence>